<dbReference type="InterPro" id="IPR012338">
    <property type="entry name" value="Beta-lactam/transpept-like"/>
</dbReference>
<evidence type="ECO:0000259" key="1">
    <source>
        <dbReference type="Pfam" id="PF00144"/>
    </source>
</evidence>
<dbReference type="InterPro" id="IPR001466">
    <property type="entry name" value="Beta-lactam-related"/>
</dbReference>
<organism evidence="2">
    <name type="scientific">Caulobacter sp. 73W</name>
    <dbReference type="NCBI Taxonomy" id="3161137"/>
    <lineage>
        <taxon>Bacteria</taxon>
        <taxon>Pseudomonadati</taxon>
        <taxon>Pseudomonadota</taxon>
        <taxon>Alphaproteobacteria</taxon>
        <taxon>Caulobacterales</taxon>
        <taxon>Caulobacteraceae</taxon>
        <taxon>Caulobacter</taxon>
    </lineage>
</organism>
<dbReference type="RefSeq" id="WP_369059000.1">
    <property type="nucleotide sequence ID" value="NZ_CP158375.1"/>
</dbReference>
<gene>
    <name evidence="2" type="ORF">ABOZ73_15375</name>
</gene>
<evidence type="ECO:0000313" key="2">
    <source>
        <dbReference type="EMBL" id="XDO96146.1"/>
    </source>
</evidence>
<reference evidence="2" key="1">
    <citation type="submission" date="2024-06" db="EMBL/GenBank/DDBJ databases">
        <title>Caulobacter inopinatus, sp. nov.</title>
        <authorList>
            <person name="Donachie S.P."/>
        </authorList>
    </citation>
    <scope>NUCLEOTIDE SEQUENCE</scope>
    <source>
        <strain evidence="2">73W</strain>
    </source>
</reference>
<protein>
    <submittedName>
        <fullName evidence="2">Serine hydrolase domain-containing protein</fullName>
        <ecNumber evidence="2">3.1.1.103</ecNumber>
    </submittedName>
</protein>
<feature type="domain" description="Beta-lactamase-related" evidence="1">
    <location>
        <begin position="3"/>
        <end position="352"/>
    </location>
</feature>
<dbReference type="EMBL" id="CP158375">
    <property type="protein sequence ID" value="XDO96146.1"/>
    <property type="molecule type" value="Genomic_DNA"/>
</dbReference>
<name>A0AB39KRL8_9CAUL</name>
<dbReference type="SUPFAM" id="SSF56601">
    <property type="entry name" value="beta-lactamase/transpeptidase-like"/>
    <property type="match status" value="1"/>
</dbReference>
<dbReference type="InterPro" id="IPR050789">
    <property type="entry name" value="Diverse_Enzym_Activities"/>
</dbReference>
<dbReference type="GO" id="GO:0016787">
    <property type="term" value="F:hydrolase activity"/>
    <property type="evidence" value="ECO:0007669"/>
    <property type="project" value="UniProtKB-KW"/>
</dbReference>
<dbReference type="Pfam" id="PF00144">
    <property type="entry name" value="Beta-lactamase"/>
    <property type="match status" value="1"/>
</dbReference>
<dbReference type="PANTHER" id="PTHR43283">
    <property type="entry name" value="BETA-LACTAMASE-RELATED"/>
    <property type="match status" value="1"/>
</dbReference>
<dbReference type="PANTHER" id="PTHR43283:SF3">
    <property type="entry name" value="BETA-LACTAMASE FAMILY PROTEIN (AFU_ORTHOLOGUE AFUA_5G07500)"/>
    <property type="match status" value="1"/>
</dbReference>
<dbReference type="AlphaFoldDB" id="A0AB39KRL8"/>
<proteinExistence type="predicted"/>
<keyword evidence="2" id="KW-0378">Hydrolase</keyword>
<accession>A0AB39KRL8</accession>
<sequence>MSNGRAAGVSALIWQHGRERYFHAAGFADREARRPMDRRTLFQIYSMTKPVTGVALMQLWEQGRFRLDDPLSRHLRRFARMQVDRGAGALSAAARPILVRDLLRHTAGLSYGTGETAADHAYRRADPLNPANDLAEAGRRLAEIPLIAEPGAIWSYSAAVDVQALLVETLAGAPFELHVRRNVLEPLKMVETGWTQPASHLDRLAAVYAGGQAGDLVRQPDAQTRANNFSPSRRLTMGGAGLVSSIDDYMRFCRMLLAGGQLDGARVLKASTIRLMASDQLDPAIAWRHFLPSKGSVGFGFDFAVRTAPPATEEENRGEVGEFFWDGYASTLFWVDPVNDLAAVFMVQRIPFDGALHHDFRQAVYGPGYPG</sequence>
<dbReference type="Gene3D" id="3.40.710.10">
    <property type="entry name" value="DD-peptidase/beta-lactamase superfamily"/>
    <property type="match status" value="1"/>
</dbReference>
<dbReference type="EC" id="3.1.1.103" evidence="2"/>